<proteinExistence type="predicted"/>
<gene>
    <name evidence="2" type="ORF">Acaty_c1774</name>
</gene>
<dbReference type="AlphaFoldDB" id="A0A059ZRZ3"/>
<dbReference type="KEGG" id="acz:Acaty_c1774"/>
<reference evidence="2 3" key="1">
    <citation type="journal article" date="2009" name="J. Bacteriol.">
        <title>Draft genome sequence of the extremely acidophilic bacterium Acidithiobacillus caldus ATCC 51756 reveals metabolic versatility in the genus Acidithiobacillus.</title>
        <authorList>
            <person name="Valdes J."/>
            <person name="Quatrini R."/>
            <person name="Hallberg K."/>
            <person name="Dopson M."/>
            <person name="Valenzuela P.D."/>
            <person name="Holmes D.S."/>
        </authorList>
    </citation>
    <scope>NUCLEOTIDE SEQUENCE [LARGE SCALE GENOMIC DNA]</scope>
    <source>
        <strain evidence="3">ATCC 51756 / DSM 8584 / KU</strain>
    </source>
</reference>
<dbReference type="InterPro" id="IPR029052">
    <property type="entry name" value="Metallo-depent_PP-like"/>
</dbReference>
<name>A0A059ZRZ3_ACICK</name>
<dbReference type="PANTHER" id="PTHR37844:SF2">
    <property type="entry name" value="SER_THR PROTEIN PHOSPHATASE SUPERFAMILY (AFU_ORTHOLOGUE AFUA_1G14840)"/>
    <property type="match status" value="1"/>
</dbReference>
<protein>
    <submittedName>
        <fullName evidence="2">Ser/Thr protein phosphatase family protein</fullName>
    </submittedName>
</protein>
<evidence type="ECO:0000313" key="2">
    <source>
        <dbReference type="EMBL" id="AIA55634.1"/>
    </source>
</evidence>
<evidence type="ECO:0000259" key="1">
    <source>
        <dbReference type="Pfam" id="PF00149"/>
    </source>
</evidence>
<dbReference type="HOGENOM" id="CLU_060372_3_0_6"/>
<evidence type="ECO:0000313" key="3">
    <source>
        <dbReference type="Proteomes" id="UP000005522"/>
    </source>
</evidence>
<dbReference type="SUPFAM" id="SSF56300">
    <property type="entry name" value="Metallo-dependent phosphatases"/>
    <property type="match status" value="1"/>
</dbReference>
<dbReference type="Pfam" id="PF00149">
    <property type="entry name" value="Metallophos"/>
    <property type="match status" value="1"/>
</dbReference>
<dbReference type="EMBL" id="CP005986">
    <property type="protein sequence ID" value="AIA55634.1"/>
    <property type="molecule type" value="Genomic_DNA"/>
</dbReference>
<accession>A0A059ZRZ3</accession>
<sequence>MRIAFASDIHTEIVALDYYRQTVFTKILQTADVVILAGDIATTPDGLRAVAMWLRAKTRAPILFVLGNHEYYQQVFPSALRDYHAALSDVPAAYLLEKSKIRIGGVRFLGCTLWTDFAGGRHLATCEAGMNDFALIVDVETNKPIRAARIAMEHAASVDWLDTRFPDPMPTVVVTHHAPIFLSNHPRFAGSSIAGGFCANLDDRILSWRPKLWIHGHLHDAVEYTIGETTVVSHPWGYPNERGRIPWFRILDLEI</sequence>
<dbReference type="eggNOG" id="COG1409">
    <property type="taxonomic scope" value="Bacteria"/>
</dbReference>
<dbReference type="PANTHER" id="PTHR37844">
    <property type="entry name" value="SER/THR PROTEIN PHOSPHATASE SUPERFAMILY (AFU_ORTHOLOGUE AFUA_1G14840)"/>
    <property type="match status" value="1"/>
</dbReference>
<dbReference type="Proteomes" id="UP000005522">
    <property type="component" value="Chromosome"/>
</dbReference>
<dbReference type="Gene3D" id="3.60.21.10">
    <property type="match status" value="1"/>
</dbReference>
<dbReference type="RefSeq" id="WP_004872797.1">
    <property type="nucleotide sequence ID" value="NZ_CP005986.1"/>
</dbReference>
<dbReference type="InterPro" id="IPR004843">
    <property type="entry name" value="Calcineurin-like_PHP"/>
</dbReference>
<organism evidence="2 3">
    <name type="scientific">Acidithiobacillus caldus (strain ATCC 51756 / DSM 8584 / KU)</name>
    <dbReference type="NCBI Taxonomy" id="637389"/>
    <lineage>
        <taxon>Bacteria</taxon>
        <taxon>Pseudomonadati</taxon>
        <taxon>Pseudomonadota</taxon>
        <taxon>Acidithiobacillia</taxon>
        <taxon>Acidithiobacillales</taxon>
        <taxon>Acidithiobacillaceae</taxon>
        <taxon>Acidithiobacillus</taxon>
    </lineage>
</organism>
<dbReference type="GO" id="GO:0016787">
    <property type="term" value="F:hydrolase activity"/>
    <property type="evidence" value="ECO:0007669"/>
    <property type="project" value="InterPro"/>
</dbReference>
<feature type="domain" description="Calcineurin-like phosphoesterase" evidence="1">
    <location>
        <begin position="1"/>
        <end position="220"/>
    </location>
</feature>